<evidence type="ECO:0000256" key="3">
    <source>
        <dbReference type="ARBA" id="ARBA00022989"/>
    </source>
</evidence>
<feature type="transmembrane region" description="Helical" evidence="5">
    <location>
        <begin position="7"/>
        <end position="25"/>
    </location>
</feature>
<gene>
    <name evidence="6" type="ORF">HMPREF9003_2146</name>
</gene>
<name>A0AB72YYM9_9BIFI</name>
<reference evidence="6 7" key="1">
    <citation type="submission" date="2010-10" db="EMBL/GenBank/DDBJ databases">
        <authorList>
            <person name="Durkin A.S."/>
            <person name="Madupu R."/>
            <person name="Torralba M."/>
            <person name="Gillis M."/>
            <person name="Methe B."/>
            <person name="Sutton G."/>
            <person name="Nelson K.E."/>
        </authorList>
    </citation>
    <scope>NUCLEOTIDE SEQUENCE [LARGE SCALE GENOMIC DNA]</scope>
    <source>
        <strain evidence="6 7">JCVIHMP022</strain>
    </source>
</reference>
<dbReference type="InterPro" id="IPR035906">
    <property type="entry name" value="MetI-like_sf"/>
</dbReference>
<evidence type="ECO:0000313" key="6">
    <source>
        <dbReference type="EMBL" id="EFO76860.1"/>
    </source>
</evidence>
<accession>A0AB72YYM9</accession>
<evidence type="ECO:0008006" key="8">
    <source>
        <dbReference type="Google" id="ProtNLM"/>
    </source>
</evidence>
<evidence type="ECO:0000256" key="1">
    <source>
        <dbReference type="ARBA" id="ARBA00004141"/>
    </source>
</evidence>
<sequence length="67" mass="7486">MLKNTSLLYTISVMDIMARATIIGSESFKFIEIYTDAFIVYLGIAIVLFALFALLEHTLKKMVPIAA</sequence>
<proteinExistence type="predicted"/>
<dbReference type="EMBL" id="AEHJ01000034">
    <property type="protein sequence ID" value="EFO76860.1"/>
    <property type="molecule type" value="Genomic_DNA"/>
</dbReference>
<keyword evidence="3 5" id="KW-1133">Transmembrane helix</keyword>
<keyword evidence="4 5" id="KW-0472">Membrane</keyword>
<comment type="subcellular location">
    <subcellularLocation>
        <location evidence="1">Membrane</location>
        <topology evidence="1">Multi-pass membrane protein</topology>
    </subcellularLocation>
</comment>
<dbReference type="GO" id="GO:0016020">
    <property type="term" value="C:membrane"/>
    <property type="evidence" value="ECO:0007669"/>
    <property type="project" value="UniProtKB-SubCell"/>
</dbReference>
<evidence type="ECO:0000313" key="7">
    <source>
        <dbReference type="Proteomes" id="UP000003457"/>
    </source>
</evidence>
<comment type="caution">
    <text evidence="6">The sequence shown here is derived from an EMBL/GenBank/DDBJ whole genome shotgun (WGS) entry which is preliminary data.</text>
</comment>
<dbReference type="Gene3D" id="1.10.3720.10">
    <property type="entry name" value="MetI-like"/>
    <property type="match status" value="1"/>
</dbReference>
<feature type="transmembrane region" description="Helical" evidence="5">
    <location>
        <begin position="37"/>
        <end position="55"/>
    </location>
</feature>
<dbReference type="Proteomes" id="UP000003457">
    <property type="component" value="Unassembled WGS sequence"/>
</dbReference>
<keyword evidence="2 5" id="KW-0812">Transmembrane</keyword>
<evidence type="ECO:0000256" key="4">
    <source>
        <dbReference type="ARBA" id="ARBA00023136"/>
    </source>
</evidence>
<evidence type="ECO:0000256" key="2">
    <source>
        <dbReference type="ARBA" id="ARBA00022692"/>
    </source>
</evidence>
<organism evidence="6 7">
    <name type="scientific">Bifidobacterium dentium JCVIHMP022</name>
    <dbReference type="NCBI Taxonomy" id="553191"/>
    <lineage>
        <taxon>Bacteria</taxon>
        <taxon>Bacillati</taxon>
        <taxon>Actinomycetota</taxon>
        <taxon>Actinomycetes</taxon>
        <taxon>Bifidobacteriales</taxon>
        <taxon>Bifidobacteriaceae</taxon>
        <taxon>Bifidobacterium</taxon>
    </lineage>
</organism>
<dbReference type="AlphaFoldDB" id="A0AB72YYM9"/>
<protein>
    <recommendedName>
        <fullName evidence="8">Amino acid ABC transporter permease</fullName>
    </recommendedName>
</protein>
<evidence type="ECO:0000256" key="5">
    <source>
        <dbReference type="SAM" id="Phobius"/>
    </source>
</evidence>